<evidence type="ECO:0000259" key="1">
    <source>
        <dbReference type="PROSITE" id="PS50011"/>
    </source>
</evidence>
<dbReference type="Proteomes" id="UP001447188">
    <property type="component" value="Unassembled WGS sequence"/>
</dbReference>
<name>A0ABR3GHN9_9PEZI</name>
<gene>
    <name evidence="2" type="ORF">Q9L58_005583</name>
</gene>
<dbReference type="SMART" id="SM00220">
    <property type="entry name" value="S_TKc"/>
    <property type="match status" value="1"/>
</dbReference>
<dbReference type="Gene3D" id="1.10.510.10">
    <property type="entry name" value="Transferase(Phosphotransferase) domain 1"/>
    <property type="match status" value="1"/>
</dbReference>
<keyword evidence="3" id="KW-1185">Reference proteome</keyword>
<dbReference type="SUPFAM" id="SSF56112">
    <property type="entry name" value="Protein kinase-like (PK-like)"/>
    <property type="match status" value="1"/>
</dbReference>
<evidence type="ECO:0000313" key="2">
    <source>
        <dbReference type="EMBL" id="KAL0635452.1"/>
    </source>
</evidence>
<proteinExistence type="predicted"/>
<comment type="caution">
    <text evidence="2">The sequence shown here is derived from an EMBL/GenBank/DDBJ whole genome shotgun (WGS) entry which is preliminary data.</text>
</comment>
<dbReference type="InterPro" id="IPR000719">
    <property type="entry name" value="Prot_kinase_dom"/>
</dbReference>
<dbReference type="EMBL" id="JBBBZM010000069">
    <property type="protein sequence ID" value="KAL0635452.1"/>
    <property type="molecule type" value="Genomic_DNA"/>
</dbReference>
<protein>
    <recommendedName>
        <fullName evidence="1">Protein kinase domain-containing protein</fullName>
    </recommendedName>
</protein>
<dbReference type="InterPro" id="IPR036465">
    <property type="entry name" value="vWFA_dom_sf"/>
</dbReference>
<dbReference type="PROSITE" id="PS00108">
    <property type="entry name" value="PROTEIN_KINASE_ST"/>
    <property type="match status" value="1"/>
</dbReference>
<dbReference type="InterPro" id="IPR011009">
    <property type="entry name" value="Kinase-like_dom_sf"/>
</dbReference>
<sequence length="616" mass="69147">MSTPSPKLEHYKLETEFYDGYVLNRTFEWDLSIRRETGMVKWTRGKTLGKGAFGEVWLEEGEGRVRAVKCLERGSSMLGVTRELLALITLTDYKHLFVELFGWYENQSNIFIAMEFMKDGDLSAYIKHPEQARASAKVVTKQILEALKVIHEVGICHRDLKPQNILIASLDPIWVKLADFGASKQTKNTALRTRCGTQGYYAPELLGLLPRKLRPGPNQGYSYAIDMWSLGCVLYEMLTSKTPFLQLECDGITDMTGVDFTPETDMDYLYDYCVGESTFPIEILKASGVNRNGIALVERLLTPDPTARPTAVLALQHPWLADGDFEDTSPPTTPTTPTFSITEDECLNYFTEFFSGEKPGLRVFFSESKIRQEACAAKIMIERLFLLGCKKEVALQLSVLLFYDLVMLIDDSSSMEIEQQGERIKTLHAAMSEISAICETARPKGIQTIKFLNGKKALQNIRSTNWRRGFGLISYNGPTRIGTELKRKVLDKYVWGQRMTKPLLVVVVTDGAPAGERAGLLEDTLQQLAVGLSDDPTRGDDAVSIQFARVGNDSDARELYCRLQSSTTIGRNVSSIQLTLDTLTDPEARWVILPKLLLGPIVKQWGDIDDYSVDLF</sequence>
<dbReference type="Pfam" id="PF00069">
    <property type="entry name" value="Pkinase"/>
    <property type="match status" value="1"/>
</dbReference>
<feature type="domain" description="Protein kinase" evidence="1">
    <location>
        <begin position="42"/>
        <end position="320"/>
    </location>
</feature>
<dbReference type="SUPFAM" id="SSF53300">
    <property type="entry name" value="vWA-like"/>
    <property type="match status" value="1"/>
</dbReference>
<dbReference type="PANTHER" id="PTHR44167:SF24">
    <property type="entry name" value="SERINE_THREONINE-PROTEIN KINASE CHK2"/>
    <property type="match status" value="1"/>
</dbReference>
<reference evidence="2 3" key="1">
    <citation type="submission" date="2024-02" db="EMBL/GenBank/DDBJ databases">
        <title>Discinaceae phylogenomics.</title>
        <authorList>
            <person name="Dirks A.C."/>
            <person name="James T.Y."/>
        </authorList>
    </citation>
    <scope>NUCLEOTIDE SEQUENCE [LARGE SCALE GENOMIC DNA]</scope>
    <source>
        <strain evidence="2 3">ACD0624</strain>
    </source>
</reference>
<evidence type="ECO:0000313" key="3">
    <source>
        <dbReference type="Proteomes" id="UP001447188"/>
    </source>
</evidence>
<dbReference type="InterPro" id="IPR008271">
    <property type="entry name" value="Ser/Thr_kinase_AS"/>
</dbReference>
<dbReference type="PANTHER" id="PTHR44167">
    <property type="entry name" value="OVARIAN-SPECIFIC SERINE/THREONINE-PROTEIN KINASE LOK-RELATED"/>
    <property type="match status" value="1"/>
</dbReference>
<organism evidence="2 3">
    <name type="scientific">Discina gigas</name>
    <dbReference type="NCBI Taxonomy" id="1032678"/>
    <lineage>
        <taxon>Eukaryota</taxon>
        <taxon>Fungi</taxon>
        <taxon>Dikarya</taxon>
        <taxon>Ascomycota</taxon>
        <taxon>Pezizomycotina</taxon>
        <taxon>Pezizomycetes</taxon>
        <taxon>Pezizales</taxon>
        <taxon>Discinaceae</taxon>
        <taxon>Discina</taxon>
    </lineage>
</organism>
<accession>A0ABR3GHN9</accession>
<dbReference type="PROSITE" id="PS50011">
    <property type="entry name" value="PROTEIN_KINASE_DOM"/>
    <property type="match status" value="1"/>
</dbReference>